<evidence type="ECO:0000313" key="2">
    <source>
        <dbReference type="Proteomes" id="UP000053630"/>
    </source>
</evidence>
<dbReference type="CDD" id="cd00030">
    <property type="entry name" value="C2"/>
    <property type="match status" value="1"/>
</dbReference>
<proteinExistence type="predicted"/>
<evidence type="ECO:0000313" key="1">
    <source>
        <dbReference type="EMBL" id="EJC97692.1"/>
    </source>
</evidence>
<dbReference type="RefSeq" id="XP_007272036.1">
    <property type="nucleotide sequence ID" value="XM_007271974.1"/>
</dbReference>
<dbReference type="EMBL" id="JH717986">
    <property type="protein sequence ID" value="EJC97692.1"/>
    <property type="molecule type" value="Genomic_DNA"/>
</dbReference>
<sequence>MSNATHYSLEGWSPAPHEYQARVTYPWLYVKVTLRRDIIGKTGIIREDEPPTSNNIFTFSTSDELDVLSVSVTGEARHRTCNRMVVNCQIGCVDISVNELLAKCIKGETNLELLTLSNHDVDVEKRVGIDVEAVSQEIRQDKLSTNATDSTADTIGSLVRKLDEVFKAVNDISSKMVSNSDDPFGKLGELVFNIRSLKGLDNLYTTVLEQWGISWEDPHCVERFGKVLGLVLFGKEPVSDDDIDNILGLGQGKAHLTLQRLRRATPPFILFRLSCDGGAYQ</sequence>
<dbReference type="Proteomes" id="UP000053630">
    <property type="component" value="Unassembled WGS sequence"/>
</dbReference>
<dbReference type="InterPro" id="IPR035892">
    <property type="entry name" value="C2_domain_sf"/>
</dbReference>
<gene>
    <name evidence="1" type="ORF">FOMMEDRAFT_32453</name>
</gene>
<reference evidence="2" key="1">
    <citation type="journal article" date="2012" name="Science">
        <title>The Paleozoic origin of enzymatic lignin decomposition reconstructed from 31 fungal genomes.</title>
        <authorList>
            <person name="Floudas D."/>
            <person name="Binder M."/>
            <person name="Riley R."/>
            <person name="Barry K."/>
            <person name="Blanchette R.A."/>
            <person name="Henrissat B."/>
            <person name="Martinez A.T."/>
            <person name="Otillar R."/>
            <person name="Spatafora J.W."/>
            <person name="Yadav J.S."/>
            <person name="Aerts A."/>
            <person name="Benoit I."/>
            <person name="Boyd A."/>
            <person name="Carlson A."/>
            <person name="Copeland A."/>
            <person name="Coutinho P.M."/>
            <person name="de Vries R.P."/>
            <person name="Ferreira P."/>
            <person name="Findley K."/>
            <person name="Foster B."/>
            <person name="Gaskell J."/>
            <person name="Glotzer D."/>
            <person name="Gorecki P."/>
            <person name="Heitman J."/>
            <person name="Hesse C."/>
            <person name="Hori C."/>
            <person name="Igarashi K."/>
            <person name="Jurgens J.A."/>
            <person name="Kallen N."/>
            <person name="Kersten P."/>
            <person name="Kohler A."/>
            <person name="Kuees U."/>
            <person name="Kumar T.K.A."/>
            <person name="Kuo A."/>
            <person name="LaButti K."/>
            <person name="Larrondo L.F."/>
            <person name="Lindquist E."/>
            <person name="Ling A."/>
            <person name="Lombard V."/>
            <person name="Lucas S."/>
            <person name="Lundell T."/>
            <person name="Martin R."/>
            <person name="McLaughlin D.J."/>
            <person name="Morgenstern I."/>
            <person name="Morin E."/>
            <person name="Murat C."/>
            <person name="Nagy L.G."/>
            <person name="Nolan M."/>
            <person name="Ohm R.A."/>
            <person name="Patyshakuliyeva A."/>
            <person name="Rokas A."/>
            <person name="Ruiz-Duenas F.J."/>
            <person name="Sabat G."/>
            <person name="Salamov A."/>
            <person name="Samejima M."/>
            <person name="Schmutz J."/>
            <person name="Slot J.C."/>
            <person name="St John F."/>
            <person name="Stenlid J."/>
            <person name="Sun H."/>
            <person name="Sun S."/>
            <person name="Syed K."/>
            <person name="Tsang A."/>
            <person name="Wiebenga A."/>
            <person name="Young D."/>
            <person name="Pisabarro A."/>
            <person name="Eastwood D.C."/>
            <person name="Martin F."/>
            <person name="Cullen D."/>
            <person name="Grigoriev I.V."/>
            <person name="Hibbett D.S."/>
        </authorList>
    </citation>
    <scope>NUCLEOTIDE SEQUENCE [LARGE SCALE GENOMIC DNA]</scope>
    <source>
        <strain evidence="2">MF3/22</strain>
    </source>
</reference>
<protein>
    <submittedName>
        <fullName evidence="1">Uncharacterized protein</fullName>
    </submittedName>
</protein>
<name>R7SHD1_FOMME</name>
<dbReference type="GeneID" id="18679200"/>
<dbReference type="KEGG" id="fme:FOMMEDRAFT_32453"/>
<accession>R7SHD1</accession>
<dbReference type="SUPFAM" id="SSF49562">
    <property type="entry name" value="C2 domain (Calcium/lipid-binding domain, CaLB)"/>
    <property type="match status" value="1"/>
</dbReference>
<keyword evidence="2" id="KW-1185">Reference proteome</keyword>
<dbReference type="AlphaFoldDB" id="R7SHD1"/>
<organism evidence="1 2">
    <name type="scientific">Fomitiporia mediterranea (strain MF3/22)</name>
    <name type="common">Grapevine white-rot fungus</name>
    <dbReference type="NCBI Taxonomy" id="694068"/>
    <lineage>
        <taxon>Eukaryota</taxon>
        <taxon>Fungi</taxon>
        <taxon>Dikarya</taxon>
        <taxon>Basidiomycota</taxon>
        <taxon>Agaricomycotina</taxon>
        <taxon>Agaricomycetes</taxon>
        <taxon>Hymenochaetales</taxon>
        <taxon>Hymenochaetaceae</taxon>
        <taxon>Fomitiporia</taxon>
    </lineage>
</organism>